<evidence type="ECO:0000256" key="1">
    <source>
        <dbReference type="SAM" id="SignalP"/>
    </source>
</evidence>
<evidence type="ECO:0000313" key="2">
    <source>
        <dbReference type="EMBL" id="WAV90635.1"/>
    </source>
</evidence>
<name>A0A9E9LAR7_9BURK</name>
<accession>A0A9E9LAR7</accession>
<reference evidence="2" key="1">
    <citation type="journal article" date="2022" name="Front. Microbiol.">
        <title>New perspectives on an old grouping: The genomic and phenotypic variability of Oxalobacter formigenes and the implications for calcium oxalate stone prevention.</title>
        <authorList>
            <person name="Chmiel J.A."/>
            <person name="Carr C."/>
            <person name="Stuivenberg G.A."/>
            <person name="Venema R."/>
            <person name="Chanyi R.M."/>
            <person name="Al K.F."/>
            <person name="Giguere D."/>
            <person name="Say H."/>
            <person name="Akouris P.P."/>
            <person name="Dominguez Romero S.A."/>
            <person name="Kwong A."/>
            <person name="Tai V."/>
            <person name="Koval S.F."/>
            <person name="Razvi H."/>
            <person name="Bjazevic J."/>
            <person name="Burton J.P."/>
        </authorList>
    </citation>
    <scope>NUCLEOTIDE SEQUENCE</scope>
    <source>
        <strain evidence="2">OxK</strain>
    </source>
</reference>
<dbReference type="EMBL" id="CP098251">
    <property type="protein sequence ID" value="WAV90635.1"/>
    <property type="molecule type" value="Genomic_DNA"/>
</dbReference>
<protein>
    <submittedName>
        <fullName evidence="2">YiiG family protein</fullName>
    </submittedName>
</protein>
<proteinExistence type="predicted"/>
<feature type="signal peptide" evidence="1">
    <location>
        <begin position="1"/>
        <end position="19"/>
    </location>
</feature>
<dbReference type="RefSeq" id="WP_269315645.1">
    <property type="nucleotide sequence ID" value="NZ_CP098251.1"/>
</dbReference>
<dbReference type="AlphaFoldDB" id="A0A9E9LAR7"/>
<sequence length="314" mass="35861">MKFVAIALPVILIAAAGLAGCDQTEKPASASVSRDAMNSPDIENVSSVKLDLYTRAYYLLMNSPDSLRPSYNTFHQARKAKIPDDIRFSSSASLEKGLELFKKGLAIHGGGMDDLDEAVRDTLLAGFRLQKDELELEPYFRKQEYRDDQLAKAKASYMTIQADYEAMFGYMDKIETLLFKYRKTESEKRMAVFREKKDWLGYYTEESLLNAQDLLALFSESDDSVKNTDLYSRGDEILLHLESSLVSQRKAFEEARKNNTKHIGDYSTINRILTSYIGSYRDLRQHKAIGDLSAMYKKYNDALVAYRRASRFQN</sequence>
<feature type="chain" id="PRO_5039725505" evidence="1">
    <location>
        <begin position="20"/>
        <end position="314"/>
    </location>
</feature>
<dbReference type="PROSITE" id="PS51257">
    <property type="entry name" value="PROKAR_LIPOPROTEIN"/>
    <property type="match status" value="1"/>
</dbReference>
<organism evidence="2">
    <name type="scientific">Oxalobacter aliiformigenes</name>
    <dbReference type="NCBI Taxonomy" id="2946593"/>
    <lineage>
        <taxon>Bacteria</taxon>
        <taxon>Pseudomonadati</taxon>
        <taxon>Pseudomonadota</taxon>
        <taxon>Betaproteobacteria</taxon>
        <taxon>Burkholderiales</taxon>
        <taxon>Oxalobacteraceae</taxon>
        <taxon>Oxalobacter</taxon>
    </lineage>
</organism>
<dbReference type="Proteomes" id="UP001164819">
    <property type="component" value="Chromosome"/>
</dbReference>
<gene>
    <name evidence="2" type="ORF">NB646_07160</name>
</gene>
<keyword evidence="1" id="KW-0732">Signal</keyword>